<proteinExistence type="predicted"/>
<gene>
    <name evidence="1" type="ORF">O1611_g4377</name>
</gene>
<dbReference type="Proteomes" id="UP001153332">
    <property type="component" value="Unassembled WGS sequence"/>
</dbReference>
<evidence type="ECO:0000313" key="2">
    <source>
        <dbReference type="Proteomes" id="UP001153332"/>
    </source>
</evidence>
<organism evidence="1 2">
    <name type="scientific">Lasiodiplodia mahajangana</name>
    <dbReference type="NCBI Taxonomy" id="1108764"/>
    <lineage>
        <taxon>Eukaryota</taxon>
        <taxon>Fungi</taxon>
        <taxon>Dikarya</taxon>
        <taxon>Ascomycota</taxon>
        <taxon>Pezizomycotina</taxon>
        <taxon>Dothideomycetes</taxon>
        <taxon>Dothideomycetes incertae sedis</taxon>
        <taxon>Botryosphaeriales</taxon>
        <taxon>Botryosphaeriaceae</taxon>
        <taxon>Lasiodiplodia</taxon>
    </lineage>
</organism>
<accession>A0ACC2JP72</accession>
<keyword evidence="2" id="KW-1185">Reference proteome</keyword>
<sequence>MLNSRAHACRPPTTPQKRAVLAGSEALVPHSARGFARYSKPEDTVPQHYPCLCKRKADPAPGSHQQHGQVPVHIRSEAWQHGYHPSGKNRAVSARAWLPTTFIQIRHDIETQLEPSVPKLAQPDVARFRAKAGR</sequence>
<protein>
    <submittedName>
        <fullName evidence="1">Uncharacterized protein</fullName>
    </submittedName>
</protein>
<dbReference type="EMBL" id="JAPUUL010000817">
    <property type="protein sequence ID" value="KAJ8129256.1"/>
    <property type="molecule type" value="Genomic_DNA"/>
</dbReference>
<evidence type="ECO:0000313" key="1">
    <source>
        <dbReference type="EMBL" id="KAJ8129256.1"/>
    </source>
</evidence>
<name>A0ACC2JP72_9PEZI</name>
<comment type="caution">
    <text evidence="1">The sequence shown here is derived from an EMBL/GenBank/DDBJ whole genome shotgun (WGS) entry which is preliminary data.</text>
</comment>
<reference evidence="1" key="1">
    <citation type="submission" date="2022-12" db="EMBL/GenBank/DDBJ databases">
        <title>Genome Sequence of Lasiodiplodia mahajangana.</title>
        <authorList>
            <person name="Buettner E."/>
        </authorList>
    </citation>
    <scope>NUCLEOTIDE SEQUENCE</scope>
    <source>
        <strain evidence="1">VT137</strain>
    </source>
</reference>